<feature type="compositionally biased region" description="Polar residues" evidence="9">
    <location>
        <begin position="160"/>
        <end position="171"/>
    </location>
</feature>
<dbReference type="GO" id="GO:0005634">
    <property type="term" value="C:nucleus"/>
    <property type="evidence" value="ECO:0007669"/>
    <property type="project" value="UniProtKB-SubCell"/>
</dbReference>
<dbReference type="InterPro" id="IPR013734">
    <property type="entry name" value="TF_Nrm1/Whi5"/>
</dbReference>
<feature type="region of interest" description="Disordered" evidence="9">
    <location>
        <begin position="43"/>
        <end position="131"/>
    </location>
</feature>
<proteinExistence type="inferred from homology"/>
<protein>
    <submittedName>
        <fullName evidence="10">Uncharacterized protein</fullName>
    </submittedName>
</protein>
<evidence type="ECO:0000256" key="3">
    <source>
        <dbReference type="ARBA" id="ARBA00006922"/>
    </source>
</evidence>
<evidence type="ECO:0000313" key="10">
    <source>
        <dbReference type="EMBL" id="KAG2188746.1"/>
    </source>
</evidence>
<evidence type="ECO:0000313" key="11">
    <source>
        <dbReference type="Proteomes" id="UP000612746"/>
    </source>
</evidence>
<keyword evidence="6" id="KW-0805">Transcription regulation</keyword>
<keyword evidence="4" id="KW-0963">Cytoplasm</keyword>
<evidence type="ECO:0000256" key="4">
    <source>
        <dbReference type="ARBA" id="ARBA00022490"/>
    </source>
</evidence>
<organism evidence="10 11">
    <name type="scientific">Umbelopsis vinacea</name>
    <dbReference type="NCBI Taxonomy" id="44442"/>
    <lineage>
        <taxon>Eukaryota</taxon>
        <taxon>Fungi</taxon>
        <taxon>Fungi incertae sedis</taxon>
        <taxon>Mucoromycota</taxon>
        <taxon>Mucoromycotina</taxon>
        <taxon>Umbelopsidomycetes</taxon>
        <taxon>Umbelopsidales</taxon>
        <taxon>Umbelopsidaceae</taxon>
        <taxon>Umbelopsis</taxon>
    </lineage>
</organism>
<comment type="caution">
    <text evidence="10">The sequence shown here is derived from an EMBL/GenBank/DDBJ whole genome shotgun (WGS) entry which is preliminary data.</text>
</comment>
<evidence type="ECO:0000256" key="9">
    <source>
        <dbReference type="SAM" id="MobiDB-lite"/>
    </source>
</evidence>
<keyword evidence="5" id="KW-0678">Repressor</keyword>
<comment type="subcellular location">
    <subcellularLocation>
        <location evidence="2">Cytoplasm</location>
    </subcellularLocation>
    <subcellularLocation>
        <location evidence="1">Nucleus</location>
    </subcellularLocation>
</comment>
<dbReference type="Proteomes" id="UP000612746">
    <property type="component" value="Unassembled WGS sequence"/>
</dbReference>
<evidence type="ECO:0000256" key="6">
    <source>
        <dbReference type="ARBA" id="ARBA00023015"/>
    </source>
</evidence>
<keyword evidence="11" id="KW-1185">Reference proteome</keyword>
<evidence type="ECO:0000256" key="1">
    <source>
        <dbReference type="ARBA" id="ARBA00004123"/>
    </source>
</evidence>
<evidence type="ECO:0000256" key="5">
    <source>
        <dbReference type="ARBA" id="ARBA00022491"/>
    </source>
</evidence>
<accession>A0A8H7QC95</accession>
<sequence length="218" mass="24429">MQTSPYEQPDIDRLLSRLRTRLALASFKAQHGYENVSLPHLEDKLLPTSDTPPNRSPSYRHRPINRYSSPYHAHKSYDHQHEPSTPPPLTLFASPLSPRIPQSPVSDQRATPPPRSPYLHHKALTSPGNRLSAKDRMRFYRRSASPSARPINRQHRPPTHLSQVSTPPGTAHSSAFMRVRSMGSPSFEDLTLDKDDTDAANLLVMLHNCPSPAGSFAP</sequence>
<dbReference type="AlphaFoldDB" id="A0A8H7QC95"/>
<comment type="similarity">
    <text evidence="3">Belongs to the WHI5/NRM1 family.</text>
</comment>
<dbReference type="EMBL" id="JAEPRA010000001">
    <property type="protein sequence ID" value="KAG2188746.1"/>
    <property type="molecule type" value="Genomic_DNA"/>
</dbReference>
<dbReference type="OrthoDB" id="2417393at2759"/>
<evidence type="ECO:0000256" key="2">
    <source>
        <dbReference type="ARBA" id="ARBA00004496"/>
    </source>
</evidence>
<reference evidence="10" key="1">
    <citation type="submission" date="2020-12" db="EMBL/GenBank/DDBJ databases">
        <title>Metabolic potential, ecology and presence of endohyphal bacteria is reflected in genomic diversity of Mucoromycotina.</title>
        <authorList>
            <person name="Muszewska A."/>
            <person name="Okrasinska A."/>
            <person name="Steczkiewicz K."/>
            <person name="Drgas O."/>
            <person name="Orlowska M."/>
            <person name="Perlinska-Lenart U."/>
            <person name="Aleksandrzak-Piekarczyk T."/>
            <person name="Szatraj K."/>
            <person name="Zielenkiewicz U."/>
            <person name="Pilsyk S."/>
            <person name="Malc E."/>
            <person name="Mieczkowski P."/>
            <person name="Kruszewska J.S."/>
            <person name="Biernat P."/>
            <person name="Pawlowska J."/>
        </authorList>
    </citation>
    <scope>NUCLEOTIDE SEQUENCE</scope>
    <source>
        <strain evidence="10">WA0000051536</strain>
    </source>
</reference>
<keyword evidence="7" id="KW-0804">Transcription</keyword>
<feature type="region of interest" description="Disordered" evidence="9">
    <location>
        <begin position="143"/>
        <end position="171"/>
    </location>
</feature>
<dbReference type="Pfam" id="PF08528">
    <property type="entry name" value="Whi5"/>
    <property type="match status" value="1"/>
</dbReference>
<name>A0A8H7QC95_9FUNG</name>
<dbReference type="GO" id="GO:0005737">
    <property type="term" value="C:cytoplasm"/>
    <property type="evidence" value="ECO:0007669"/>
    <property type="project" value="UniProtKB-SubCell"/>
</dbReference>
<gene>
    <name evidence="10" type="ORF">INT44_003885</name>
</gene>
<evidence type="ECO:0000256" key="7">
    <source>
        <dbReference type="ARBA" id="ARBA00023163"/>
    </source>
</evidence>
<evidence type="ECO:0000256" key="8">
    <source>
        <dbReference type="ARBA" id="ARBA00023242"/>
    </source>
</evidence>
<keyword evidence="8" id="KW-0539">Nucleus</keyword>
<feature type="compositionally biased region" description="Polar residues" evidence="9">
    <location>
        <begin position="48"/>
        <end position="57"/>
    </location>
</feature>